<dbReference type="Proteomes" id="UP001169760">
    <property type="component" value="Unassembled WGS sequence"/>
</dbReference>
<dbReference type="InterPro" id="IPR027304">
    <property type="entry name" value="Trigger_fact/SurA_dom_sf"/>
</dbReference>
<feature type="chain" id="PRO_5043454314" description="peptidylprolyl isomerase" evidence="7">
    <location>
        <begin position="25"/>
        <end position="289"/>
    </location>
</feature>
<dbReference type="GO" id="GO:0003755">
    <property type="term" value="F:peptidyl-prolyl cis-trans isomerase activity"/>
    <property type="evidence" value="ECO:0007669"/>
    <property type="project" value="UniProtKB-KW"/>
</dbReference>
<dbReference type="InterPro" id="IPR000297">
    <property type="entry name" value="PPIase_PpiC"/>
</dbReference>
<accession>A0AAW7X3M1</accession>
<evidence type="ECO:0000313" key="9">
    <source>
        <dbReference type="EMBL" id="MDO6421152.1"/>
    </source>
</evidence>
<dbReference type="EMBL" id="JAUOPB010000001">
    <property type="protein sequence ID" value="MDO6421152.1"/>
    <property type="molecule type" value="Genomic_DNA"/>
</dbReference>
<evidence type="ECO:0000256" key="5">
    <source>
        <dbReference type="ARBA" id="ARBA00023110"/>
    </source>
</evidence>
<dbReference type="Pfam" id="PF13145">
    <property type="entry name" value="Rotamase_2"/>
    <property type="match status" value="1"/>
</dbReference>
<dbReference type="PANTHER" id="PTHR47245:SF1">
    <property type="entry name" value="FOLDASE PROTEIN PRSA"/>
    <property type="match status" value="1"/>
</dbReference>
<dbReference type="SUPFAM" id="SSF109998">
    <property type="entry name" value="Triger factor/SurA peptide-binding domain-like"/>
    <property type="match status" value="1"/>
</dbReference>
<protein>
    <recommendedName>
        <fullName evidence="3">peptidylprolyl isomerase</fullName>
        <ecNumber evidence="3">5.2.1.8</ecNumber>
    </recommendedName>
</protein>
<evidence type="ECO:0000256" key="1">
    <source>
        <dbReference type="ARBA" id="ARBA00000971"/>
    </source>
</evidence>
<keyword evidence="6 9" id="KW-0413">Isomerase</keyword>
<sequence>MKLGKSISSIALAVLLVASGCSNKEPEEVVTTSSADSSEVVATVNGAPITSNELELAIERTLGANAELFMTDELAKKLLDSLVASKAIAQKSEALLSADDLVLLDLKTKAYREELLVKAYLEQKVTPQPVTAEMVKKYYLDNPNKFGGGSIKKFEYIQVQIQAKEDAASLLKVFNEITANKNWAQAVNTIKSTNTAWVVAHKSASLNPKDLQEPLKSIVTKTGAGAVAPVDVNGLVYTLVKVVDEKPLALKPLAEVSGEIRKSLAPLQLKQAVKEISDSALKEAVVVYQ</sequence>
<name>A0AAW7X3M1_9GAMM</name>
<keyword evidence="4 7" id="KW-0732">Signal</keyword>
<dbReference type="Gene3D" id="3.10.50.40">
    <property type="match status" value="1"/>
</dbReference>
<dbReference type="Gene3D" id="1.10.4030.10">
    <property type="entry name" value="Porin chaperone SurA, peptide-binding domain"/>
    <property type="match status" value="1"/>
</dbReference>
<gene>
    <name evidence="9" type="ORF">Q4521_01570</name>
</gene>
<evidence type="ECO:0000313" key="10">
    <source>
        <dbReference type="Proteomes" id="UP001169760"/>
    </source>
</evidence>
<evidence type="ECO:0000256" key="6">
    <source>
        <dbReference type="ARBA" id="ARBA00023235"/>
    </source>
</evidence>
<dbReference type="RefSeq" id="WP_303490395.1">
    <property type="nucleotide sequence ID" value="NZ_JAUOPB010000001.1"/>
</dbReference>
<comment type="catalytic activity">
    <reaction evidence="1">
        <text>[protein]-peptidylproline (omega=180) = [protein]-peptidylproline (omega=0)</text>
        <dbReference type="Rhea" id="RHEA:16237"/>
        <dbReference type="Rhea" id="RHEA-COMP:10747"/>
        <dbReference type="Rhea" id="RHEA-COMP:10748"/>
        <dbReference type="ChEBI" id="CHEBI:83833"/>
        <dbReference type="ChEBI" id="CHEBI:83834"/>
        <dbReference type="EC" id="5.2.1.8"/>
    </reaction>
</comment>
<reference evidence="9" key="1">
    <citation type="submission" date="2023-07" db="EMBL/GenBank/DDBJ databases">
        <title>Genome content predicts the carbon catabolic preferences of heterotrophic bacteria.</title>
        <authorList>
            <person name="Gralka M."/>
        </authorList>
    </citation>
    <scope>NUCLEOTIDE SEQUENCE</scope>
    <source>
        <strain evidence="9">I3M17_2</strain>
    </source>
</reference>
<dbReference type="InterPro" id="IPR050245">
    <property type="entry name" value="PrsA_foldase"/>
</dbReference>
<evidence type="ECO:0000256" key="4">
    <source>
        <dbReference type="ARBA" id="ARBA00022729"/>
    </source>
</evidence>
<evidence type="ECO:0000259" key="8">
    <source>
        <dbReference type="Pfam" id="PF13145"/>
    </source>
</evidence>
<evidence type="ECO:0000256" key="3">
    <source>
        <dbReference type="ARBA" id="ARBA00013194"/>
    </source>
</evidence>
<dbReference type="InterPro" id="IPR046357">
    <property type="entry name" value="PPIase_dom_sf"/>
</dbReference>
<proteinExistence type="inferred from homology"/>
<dbReference type="PANTHER" id="PTHR47245">
    <property type="entry name" value="PEPTIDYLPROLYL ISOMERASE"/>
    <property type="match status" value="1"/>
</dbReference>
<dbReference type="EC" id="5.2.1.8" evidence="3"/>
<evidence type="ECO:0000256" key="7">
    <source>
        <dbReference type="SAM" id="SignalP"/>
    </source>
</evidence>
<comment type="caution">
    <text evidence="9">The sequence shown here is derived from an EMBL/GenBank/DDBJ whole genome shotgun (WGS) entry which is preliminary data.</text>
</comment>
<organism evidence="9 10">
    <name type="scientific">Saccharophagus degradans</name>
    <dbReference type="NCBI Taxonomy" id="86304"/>
    <lineage>
        <taxon>Bacteria</taxon>
        <taxon>Pseudomonadati</taxon>
        <taxon>Pseudomonadota</taxon>
        <taxon>Gammaproteobacteria</taxon>
        <taxon>Cellvibrionales</taxon>
        <taxon>Cellvibrionaceae</taxon>
        <taxon>Saccharophagus</taxon>
    </lineage>
</organism>
<keyword evidence="5" id="KW-0697">Rotamase</keyword>
<feature type="signal peptide" evidence="7">
    <location>
        <begin position="1"/>
        <end position="24"/>
    </location>
</feature>
<dbReference type="AlphaFoldDB" id="A0AAW7X3M1"/>
<dbReference type="Gene3D" id="1.10.8.1040">
    <property type="match status" value="1"/>
</dbReference>
<comment type="similarity">
    <text evidence="2">Belongs to the PpiC/parvulin rotamase family.</text>
</comment>
<feature type="domain" description="PpiC" evidence="8">
    <location>
        <begin position="130"/>
        <end position="256"/>
    </location>
</feature>
<dbReference type="PROSITE" id="PS51257">
    <property type="entry name" value="PROKAR_LIPOPROTEIN"/>
    <property type="match status" value="1"/>
</dbReference>
<evidence type="ECO:0000256" key="2">
    <source>
        <dbReference type="ARBA" id="ARBA00007656"/>
    </source>
</evidence>